<feature type="coiled-coil region" evidence="4">
    <location>
        <begin position="509"/>
        <end position="536"/>
    </location>
</feature>
<evidence type="ECO:0000256" key="3">
    <source>
        <dbReference type="PROSITE-ProRule" id="PRU00339"/>
    </source>
</evidence>
<evidence type="ECO:0000313" key="6">
    <source>
        <dbReference type="Proteomes" id="UP000759537"/>
    </source>
</evidence>
<organism evidence="5 6">
    <name type="scientific">Russula ochroleuca</name>
    <dbReference type="NCBI Taxonomy" id="152965"/>
    <lineage>
        <taxon>Eukaryota</taxon>
        <taxon>Fungi</taxon>
        <taxon>Dikarya</taxon>
        <taxon>Basidiomycota</taxon>
        <taxon>Agaricomycotina</taxon>
        <taxon>Agaricomycetes</taxon>
        <taxon>Russulales</taxon>
        <taxon>Russulaceae</taxon>
        <taxon>Russula</taxon>
    </lineage>
</organism>
<dbReference type="GO" id="GO:0006401">
    <property type="term" value="P:RNA catabolic process"/>
    <property type="evidence" value="ECO:0007669"/>
    <property type="project" value="InterPro"/>
</dbReference>
<keyword evidence="6" id="KW-1185">Reference proteome</keyword>
<feature type="repeat" description="TPR" evidence="3">
    <location>
        <begin position="727"/>
        <end position="760"/>
    </location>
</feature>
<dbReference type="SUPFAM" id="SSF48452">
    <property type="entry name" value="TPR-like"/>
    <property type="match status" value="3"/>
</dbReference>
<gene>
    <name evidence="5" type="ORF">DFH94DRAFT_788399</name>
</gene>
<dbReference type="OrthoDB" id="421075at2759"/>
<protein>
    <submittedName>
        <fullName evidence="5">TPR-like protein</fullName>
    </submittedName>
</protein>
<dbReference type="InterPro" id="IPR039226">
    <property type="entry name" value="Ski3/TTC37"/>
</dbReference>
<dbReference type="Pfam" id="PF13432">
    <property type="entry name" value="TPR_16"/>
    <property type="match status" value="4"/>
</dbReference>
<dbReference type="PANTHER" id="PTHR15704:SF7">
    <property type="entry name" value="SUPERKILLER COMPLEX PROTEIN 3"/>
    <property type="match status" value="1"/>
</dbReference>
<dbReference type="PANTHER" id="PTHR15704">
    <property type="entry name" value="SUPERKILLER 3 PROTEIN-RELATED"/>
    <property type="match status" value="1"/>
</dbReference>
<reference evidence="5" key="1">
    <citation type="submission" date="2019-10" db="EMBL/GenBank/DDBJ databases">
        <authorList>
            <consortium name="DOE Joint Genome Institute"/>
            <person name="Kuo A."/>
            <person name="Miyauchi S."/>
            <person name="Kiss E."/>
            <person name="Drula E."/>
            <person name="Kohler A."/>
            <person name="Sanchez-Garcia M."/>
            <person name="Andreopoulos B."/>
            <person name="Barry K.W."/>
            <person name="Bonito G."/>
            <person name="Buee M."/>
            <person name="Carver A."/>
            <person name="Chen C."/>
            <person name="Cichocki N."/>
            <person name="Clum A."/>
            <person name="Culley D."/>
            <person name="Crous P.W."/>
            <person name="Fauchery L."/>
            <person name="Girlanda M."/>
            <person name="Hayes R."/>
            <person name="Keri Z."/>
            <person name="LaButti K."/>
            <person name="Lipzen A."/>
            <person name="Lombard V."/>
            <person name="Magnuson J."/>
            <person name="Maillard F."/>
            <person name="Morin E."/>
            <person name="Murat C."/>
            <person name="Nolan M."/>
            <person name="Ohm R."/>
            <person name="Pangilinan J."/>
            <person name="Pereira M."/>
            <person name="Perotto S."/>
            <person name="Peter M."/>
            <person name="Riley R."/>
            <person name="Sitrit Y."/>
            <person name="Stielow B."/>
            <person name="Szollosi G."/>
            <person name="Zifcakova L."/>
            <person name="Stursova M."/>
            <person name="Spatafora J.W."/>
            <person name="Tedersoo L."/>
            <person name="Vaario L.-M."/>
            <person name="Yamada A."/>
            <person name="Yan M."/>
            <person name="Wang P."/>
            <person name="Xu J."/>
            <person name="Bruns T."/>
            <person name="Baldrian P."/>
            <person name="Vilgalys R."/>
            <person name="Henrissat B."/>
            <person name="Grigoriev I.V."/>
            <person name="Hibbett D."/>
            <person name="Nagy L.G."/>
            <person name="Martin F.M."/>
        </authorList>
    </citation>
    <scope>NUCLEOTIDE SEQUENCE</scope>
    <source>
        <strain evidence="5">Prilba</strain>
    </source>
</reference>
<dbReference type="Proteomes" id="UP000759537">
    <property type="component" value="Unassembled WGS sequence"/>
</dbReference>
<dbReference type="GO" id="GO:0055087">
    <property type="term" value="C:Ski complex"/>
    <property type="evidence" value="ECO:0007669"/>
    <property type="project" value="InterPro"/>
</dbReference>
<proteinExistence type="predicted"/>
<comment type="caution">
    <text evidence="5">The sequence shown here is derived from an EMBL/GenBank/DDBJ whole genome shotgun (WGS) entry which is preliminary data.</text>
</comment>
<accession>A0A9P5JV41</accession>
<dbReference type="Pfam" id="PF18833">
    <property type="entry name" value="TPR_22"/>
    <property type="match status" value="1"/>
</dbReference>
<dbReference type="Gene3D" id="1.25.40.10">
    <property type="entry name" value="Tetratricopeptide repeat domain"/>
    <property type="match status" value="4"/>
</dbReference>
<evidence type="ECO:0000256" key="2">
    <source>
        <dbReference type="ARBA" id="ARBA00022803"/>
    </source>
</evidence>
<feature type="repeat" description="TPR" evidence="3">
    <location>
        <begin position="659"/>
        <end position="692"/>
    </location>
</feature>
<keyword evidence="4" id="KW-0175">Coiled coil</keyword>
<evidence type="ECO:0000313" key="5">
    <source>
        <dbReference type="EMBL" id="KAF8462237.1"/>
    </source>
</evidence>
<feature type="repeat" description="TPR" evidence="3">
    <location>
        <begin position="1137"/>
        <end position="1170"/>
    </location>
</feature>
<reference evidence="5" key="2">
    <citation type="journal article" date="2020" name="Nat. Commun.">
        <title>Large-scale genome sequencing of mycorrhizal fungi provides insights into the early evolution of symbiotic traits.</title>
        <authorList>
            <person name="Miyauchi S."/>
            <person name="Kiss E."/>
            <person name="Kuo A."/>
            <person name="Drula E."/>
            <person name="Kohler A."/>
            <person name="Sanchez-Garcia M."/>
            <person name="Morin E."/>
            <person name="Andreopoulos B."/>
            <person name="Barry K.W."/>
            <person name="Bonito G."/>
            <person name="Buee M."/>
            <person name="Carver A."/>
            <person name="Chen C."/>
            <person name="Cichocki N."/>
            <person name="Clum A."/>
            <person name="Culley D."/>
            <person name="Crous P.W."/>
            <person name="Fauchery L."/>
            <person name="Girlanda M."/>
            <person name="Hayes R.D."/>
            <person name="Keri Z."/>
            <person name="LaButti K."/>
            <person name="Lipzen A."/>
            <person name="Lombard V."/>
            <person name="Magnuson J."/>
            <person name="Maillard F."/>
            <person name="Murat C."/>
            <person name="Nolan M."/>
            <person name="Ohm R.A."/>
            <person name="Pangilinan J."/>
            <person name="Pereira M.F."/>
            <person name="Perotto S."/>
            <person name="Peter M."/>
            <person name="Pfister S."/>
            <person name="Riley R."/>
            <person name="Sitrit Y."/>
            <person name="Stielow J.B."/>
            <person name="Szollosi G."/>
            <person name="Zifcakova L."/>
            <person name="Stursova M."/>
            <person name="Spatafora J.W."/>
            <person name="Tedersoo L."/>
            <person name="Vaario L.M."/>
            <person name="Yamada A."/>
            <person name="Yan M."/>
            <person name="Wang P."/>
            <person name="Xu J."/>
            <person name="Bruns T."/>
            <person name="Baldrian P."/>
            <person name="Vilgalys R."/>
            <person name="Dunand C."/>
            <person name="Henrissat B."/>
            <person name="Grigoriev I.V."/>
            <person name="Hibbett D."/>
            <person name="Nagy L.G."/>
            <person name="Martin F.M."/>
        </authorList>
    </citation>
    <scope>NUCLEOTIDE SEQUENCE</scope>
    <source>
        <strain evidence="5">Prilba</strain>
    </source>
</reference>
<evidence type="ECO:0000256" key="4">
    <source>
        <dbReference type="SAM" id="Coils"/>
    </source>
</evidence>
<dbReference type="PROSITE" id="PS50005">
    <property type="entry name" value="TPR"/>
    <property type="match status" value="6"/>
</dbReference>
<dbReference type="InterPro" id="IPR040962">
    <property type="entry name" value="TPR_22"/>
</dbReference>
<dbReference type="InterPro" id="IPR011990">
    <property type="entry name" value="TPR-like_helical_dom_sf"/>
</dbReference>
<feature type="repeat" description="TPR" evidence="3">
    <location>
        <begin position="693"/>
        <end position="726"/>
    </location>
</feature>
<dbReference type="InterPro" id="IPR019734">
    <property type="entry name" value="TPR_rpt"/>
</dbReference>
<evidence type="ECO:0000256" key="1">
    <source>
        <dbReference type="ARBA" id="ARBA00022737"/>
    </source>
</evidence>
<keyword evidence="1" id="KW-0677">Repeat</keyword>
<dbReference type="EMBL" id="WHVB01000096">
    <property type="protein sequence ID" value="KAF8462237.1"/>
    <property type="molecule type" value="Genomic_DNA"/>
</dbReference>
<sequence>MSSKNPKLKKLKAVREAFDKKDFQSAHDTSLQILEDEPENYLAQVFFGRSLLELGRIDQSEQAFRSAIGLNPKQHLGWQGLWKACEQGKKWDDCADTLLELAILFGNSDDATKCADAVQKLIDLRREHGSRHQLADALSLYLPDSAIYPTLSTLPVPDLTNPTLTTIASSQAAVYNSLPILEEIVSLNELDEMETLEKEVDNRRKRLHAGSPQSVRNEVIREVYGRSKLPSLYDEILNHPNTPDELRRQTESKQLRHKRDHLLSLPLDDPMKRQLAIEVEKLISGVVLLRIADELAWSVFIDGQDCEVIEEYDFDILRQYLKLFPEQALARLISVYLAYLGVPLSDEKETATPSASIDDVFSAISKTESDLQSSIVARRVMVEVYVQDQDYQTTITVSEAGLELVKAHRVDTGSDLIFVKKAFNVALATSLVHLYPPKHHTRALRILDEVLSEDPNNVNCLMGRGYVLQRAGKWSEAASCFSQVSDGHAEETRDSIRAQEEHAWCEVQLNHTDRAIAELKAVIELLENEEDSDEDRSRCWWRLGRAYWEVGADHREEAFKHFITSLKHSSSFAPAFTSLGIYYSEAANPLDPIRASKCFQKAFELDAREGDAARRLAEGFAEEREWDLVEVITNRTIEGEGGFEGSQEIIAGRYLPVNAWAWKASGVVHLNRGNLPSAIQAFQVALRADPEDQPSWVRLGESYSKAGRHAAAFKALHHAGELRPDDWMCTFLIGDVHRQTGRFQDAIDSFHSVLQVQPNEPGVLTSLARSYIDLGLAELSTGFISRAQDSFMAALRISFQFLDTNTSFHSFVWKIVADAIYYLSRVSSFTDEAAVRSVLSQACGYLTSDSGDRLAGSVTIPIKLPDDRLTATDALKVAVAAYSHHISLGLLGAAATGSAWFDFGLSLFNLAGRIFPEDEQRDKALKQALASIKEAIRAQPGEDNYWRALGDMNLVSRPKEAQHAYIRALEIDSKNVDVWTSLGFLCFYHDDLELASEAFLKAQTLDPDHTMTWVGQALIATRNGNHAESCMLFEHAVSLSADVPEADIEFSRRELGQYLSAGHNHRASPNDLFPAFFALDRYLKQRPDDASALHMFGLVCERIGHIELAIDRTDHAITVLETAYEETEDPIIERQYIIANTTVARLRLAVRDYENALSSFQTALGLLPEEGEEKVLRAQCLFGSGLANFKLGALDEALESFEAALVTAGDDLHMRGHVTVLLAQTLWAIGTEEGREAAKTQLLDCITQDPENLTAINALAGMGILTDDDGLIDAALSELKSLPLDLRHRRDPRRNFSYILKQHHLGQGKLTAALGEAQKAAHVEPAREDARRTLATLLLQCGEPAAARAVISQGGANGDIADLRASIGLRAVARALSDDEEGLKEAWSMAQKGVMLAPWDRRSWNVLTYLRSRR</sequence>
<name>A0A9P5JV41_9AGAM</name>
<feature type="repeat" description="TPR" evidence="3">
    <location>
        <begin position="41"/>
        <end position="74"/>
    </location>
</feature>
<dbReference type="SMART" id="SM00028">
    <property type="entry name" value="TPR"/>
    <property type="match status" value="12"/>
</dbReference>
<keyword evidence="2 3" id="KW-0802">TPR repeat</keyword>
<feature type="repeat" description="TPR" evidence="3">
    <location>
        <begin position="976"/>
        <end position="1009"/>
    </location>
</feature>